<comment type="caution">
    <text evidence="1">The sequence shown here is derived from an EMBL/GenBank/DDBJ whole genome shotgun (WGS) entry which is preliminary data.</text>
</comment>
<name>A0A645I5C5_9ZZZZ</name>
<organism evidence="1">
    <name type="scientific">bioreactor metagenome</name>
    <dbReference type="NCBI Taxonomy" id="1076179"/>
    <lineage>
        <taxon>unclassified sequences</taxon>
        <taxon>metagenomes</taxon>
        <taxon>ecological metagenomes</taxon>
    </lineage>
</organism>
<gene>
    <name evidence="1" type="ORF">SDC9_194087</name>
</gene>
<evidence type="ECO:0000313" key="1">
    <source>
        <dbReference type="EMBL" id="MPN46501.1"/>
    </source>
</evidence>
<protein>
    <submittedName>
        <fullName evidence="1">Uncharacterized protein</fullName>
    </submittedName>
</protein>
<dbReference type="EMBL" id="VSSQ01107223">
    <property type="protein sequence ID" value="MPN46501.1"/>
    <property type="molecule type" value="Genomic_DNA"/>
</dbReference>
<reference evidence="1" key="1">
    <citation type="submission" date="2019-08" db="EMBL/GenBank/DDBJ databases">
        <authorList>
            <person name="Kucharzyk K."/>
            <person name="Murdoch R.W."/>
            <person name="Higgins S."/>
            <person name="Loffler F."/>
        </authorList>
    </citation>
    <scope>NUCLEOTIDE SEQUENCE</scope>
</reference>
<proteinExistence type="predicted"/>
<sequence>MIAPVEPVEAVEHKLPKLRDVFGSGYFSFPQFVGDFKFGSGSEPAGEIVVDGVIDQTFVRYGLDFPFEIRRVGRR</sequence>
<accession>A0A645I5C5</accession>
<dbReference type="AlphaFoldDB" id="A0A645I5C5"/>